<evidence type="ECO:0000256" key="6">
    <source>
        <dbReference type="PROSITE-ProRule" id="PRU00221"/>
    </source>
</evidence>
<evidence type="ECO:0000259" key="8">
    <source>
        <dbReference type="SMART" id="SM01033"/>
    </source>
</evidence>
<dbReference type="Gene3D" id="2.130.10.10">
    <property type="entry name" value="YVTN repeat-like/Quinoprotein amine dehydrogenase"/>
    <property type="match status" value="1"/>
</dbReference>
<comment type="subcellular location">
    <subcellularLocation>
        <location evidence="1">Nucleus</location>
        <location evidence="1">Nucleolus</location>
    </subcellularLocation>
</comment>
<dbReference type="InterPro" id="IPR012952">
    <property type="entry name" value="BING4_C_dom"/>
</dbReference>
<dbReference type="InterPro" id="IPR036322">
    <property type="entry name" value="WD40_repeat_dom_sf"/>
</dbReference>
<keyword evidence="3 6" id="KW-0853">WD repeat</keyword>
<dbReference type="SUPFAM" id="SSF50978">
    <property type="entry name" value="WD40 repeat-like"/>
    <property type="match status" value="1"/>
</dbReference>
<dbReference type="GO" id="GO:0030686">
    <property type="term" value="C:90S preribosome"/>
    <property type="evidence" value="ECO:0007669"/>
    <property type="project" value="TreeGrafter"/>
</dbReference>
<dbReference type="WBParaSite" id="HCON_00119370-00001">
    <property type="protein sequence ID" value="HCON_00119370-00001"/>
    <property type="gene ID" value="HCON_00119370"/>
</dbReference>
<keyword evidence="5" id="KW-0539">Nucleus</keyword>
<name>A0A7I4YPA7_HAECO</name>
<feature type="repeat" description="WD" evidence="6">
    <location>
        <begin position="295"/>
        <end position="336"/>
    </location>
</feature>
<evidence type="ECO:0000256" key="1">
    <source>
        <dbReference type="ARBA" id="ARBA00004604"/>
    </source>
</evidence>
<dbReference type="AlphaFoldDB" id="A0A7I4YPA7"/>
<dbReference type="InterPro" id="IPR001680">
    <property type="entry name" value="WD40_rpt"/>
</dbReference>
<evidence type="ECO:0000256" key="4">
    <source>
        <dbReference type="ARBA" id="ARBA00022737"/>
    </source>
</evidence>
<dbReference type="PROSITE" id="PS50082">
    <property type="entry name" value="WD_REPEATS_2"/>
    <property type="match status" value="1"/>
</dbReference>
<evidence type="ECO:0000256" key="3">
    <source>
        <dbReference type="ARBA" id="ARBA00022574"/>
    </source>
</evidence>
<protein>
    <submittedName>
        <fullName evidence="10">BING4CT domain-containing protein</fullName>
    </submittedName>
</protein>
<sequence length="547" mass="62511">MKMKGKRLNVEHFRRKGSTTIQPHLLVHLLRNSENKKIEAVPLDDSRVAKHDTGVSALNPNNMRSAFHKEKFAMKKRKLMQRSEKKARAELLNREEEGFIEGDEGEPTYIIRQKEIADAVDIANASKYFELHLENFGPYRICYTDNGRHLLLGGKKGHIAALDWQTKKLHCEINVMETVRDVQWLHTENLYAVAQRHYTYVYDNQGTELHCVKQLHEIRRLEFLPRHFLLVGSSGTGWLHWLDVSIGQMVMSFPARMGSLDVMCQNPGNAIIHTGHDSGTVCLWSPNVKEPLVKMLAHQSSIRGMDIDQTGKYMVTTGLDRKCRVWDVRMYKQLHAFSLPFGLSSVAISQRLAVACAVGNTVQIFKDMHLGICHEPYLVNRCGGPATDLAFVPYEDVLGVGHGGGFTSMLVPGSGEANVDAIHANPYETKKQRREREVKQLLDKLQPELIGLDPQDITRVNEDLLEREMEERKKILYVRPIDVQYTPKHKMRGRGTGSHKEHRKNMVVDSIRKERIKEKKEVEAEVFGKNTDEPSSKPTSILDRFRK</sequence>
<dbReference type="InterPro" id="IPR019775">
    <property type="entry name" value="WD40_repeat_CS"/>
</dbReference>
<dbReference type="GO" id="GO:0032040">
    <property type="term" value="C:small-subunit processome"/>
    <property type="evidence" value="ECO:0007669"/>
    <property type="project" value="TreeGrafter"/>
</dbReference>
<organism evidence="9 10">
    <name type="scientific">Haemonchus contortus</name>
    <name type="common">Barber pole worm</name>
    <dbReference type="NCBI Taxonomy" id="6289"/>
    <lineage>
        <taxon>Eukaryota</taxon>
        <taxon>Metazoa</taxon>
        <taxon>Ecdysozoa</taxon>
        <taxon>Nematoda</taxon>
        <taxon>Chromadorea</taxon>
        <taxon>Rhabditida</taxon>
        <taxon>Rhabditina</taxon>
        <taxon>Rhabditomorpha</taxon>
        <taxon>Strongyloidea</taxon>
        <taxon>Trichostrongylidae</taxon>
        <taxon>Haemonchus</taxon>
    </lineage>
</organism>
<dbReference type="Proteomes" id="UP000025227">
    <property type="component" value="Unplaced"/>
</dbReference>
<feature type="domain" description="BING4 C-terminal" evidence="8">
    <location>
        <begin position="376"/>
        <end position="454"/>
    </location>
</feature>
<dbReference type="OrthoDB" id="10251154at2759"/>
<dbReference type="SMART" id="SM01033">
    <property type="entry name" value="BING4CT"/>
    <property type="match status" value="1"/>
</dbReference>
<dbReference type="PANTHER" id="PTHR14085">
    <property type="entry name" value="WD-REPEAT PROTEIN BING4"/>
    <property type="match status" value="1"/>
</dbReference>
<evidence type="ECO:0000256" key="7">
    <source>
        <dbReference type="SAM" id="MobiDB-lite"/>
    </source>
</evidence>
<dbReference type="Pfam" id="PF08149">
    <property type="entry name" value="BING4CT"/>
    <property type="match status" value="1"/>
</dbReference>
<feature type="region of interest" description="Disordered" evidence="7">
    <location>
        <begin position="488"/>
        <end position="547"/>
    </location>
</feature>
<dbReference type="PANTHER" id="PTHR14085:SF3">
    <property type="entry name" value="WD REPEAT-CONTAINING PROTEIN 46"/>
    <property type="match status" value="1"/>
</dbReference>
<dbReference type="PROSITE" id="PS50294">
    <property type="entry name" value="WD_REPEATS_REGION"/>
    <property type="match status" value="1"/>
</dbReference>
<feature type="compositionally biased region" description="Basic and acidic residues" evidence="7">
    <location>
        <begin position="504"/>
        <end position="523"/>
    </location>
</feature>
<dbReference type="SMART" id="SM00320">
    <property type="entry name" value="WD40"/>
    <property type="match status" value="3"/>
</dbReference>
<dbReference type="InterPro" id="IPR040315">
    <property type="entry name" value="WDR46/Utp7"/>
</dbReference>
<keyword evidence="4" id="KW-0677">Repeat</keyword>
<proteinExistence type="predicted"/>
<dbReference type="InterPro" id="IPR015943">
    <property type="entry name" value="WD40/YVTN_repeat-like_dom_sf"/>
</dbReference>
<evidence type="ECO:0000313" key="9">
    <source>
        <dbReference type="Proteomes" id="UP000025227"/>
    </source>
</evidence>
<dbReference type="OMA" id="EFLPYHW"/>
<evidence type="ECO:0000313" key="10">
    <source>
        <dbReference type="WBParaSite" id="HCON_00119370-00001"/>
    </source>
</evidence>
<dbReference type="PROSITE" id="PS00678">
    <property type="entry name" value="WD_REPEATS_1"/>
    <property type="match status" value="1"/>
</dbReference>
<keyword evidence="9" id="KW-1185">Reference proteome</keyword>
<dbReference type="FunFam" id="2.130.10.10:FF:000378">
    <property type="entry name" value="U3 small nucleolar RNA-associated protein 7"/>
    <property type="match status" value="1"/>
</dbReference>
<dbReference type="GO" id="GO:0000462">
    <property type="term" value="P:maturation of SSU-rRNA from tricistronic rRNA transcript (SSU-rRNA, 5.8S rRNA, LSU-rRNA)"/>
    <property type="evidence" value="ECO:0007669"/>
    <property type="project" value="TreeGrafter"/>
</dbReference>
<reference evidence="10" key="1">
    <citation type="submission" date="2020-12" db="UniProtKB">
        <authorList>
            <consortium name="WormBaseParasite"/>
        </authorList>
    </citation>
    <scope>IDENTIFICATION</scope>
    <source>
        <strain evidence="10">MHco3</strain>
    </source>
</reference>
<evidence type="ECO:0000256" key="5">
    <source>
        <dbReference type="ARBA" id="ARBA00023242"/>
    </source>
</evidence>
<dbReference type="Pfam" id="PF00400">
    <property type="entry name" value="WD40"/>
    <property type="match status" value="1"/>
</dbReference>
<evidence type="ECO:0000256" key="2">
    <source>
        <dbReference type="ARBA" id="ARBA00022552"/>
    </source>
</evidence>
<accession>A0A7I4YPA7</accession>
<keyword evidence="2" id="KW-0698">rRNA processing</keyword>